<evidence type="ECO:0000313" key="4">
    <source>
        <dbReference type="Proteomes" id="UP000319908"/>
    </source>
</evidence>
<dbReference type="Proteomes" id="UP000319908">
    <property type="component" value="Unassembled WGS sequence"/>
</dbReference>
<dbReference type="EC" id="1.1.1.100" evidence="3"/>
<accession>A0A5C6BDD8</accession>
<proteinExistence type="inferred from homology"/>
<dbReference type="PANTHER" id="PTHR42760">
    <property type="entry name" value="SHORT-CHAIN DEHYDROGENASES/REDUCTASES FAMILY MEMBER"/>
    <property type="match status" value="1"/>
</dbReference>
<keyword evidence="4" id="KW-1185">Reference proteome</keyword>
<dbReference type="FunFam" id="3.40.50.720:FF:000084">
    <property type="entry name" value="Short-chain dehydrogenase reductase"/>
    <property type="match status" value="1"/>
</dbReference>
<comment type="caution">
    <text evidence="3">The sequence shown here is derived from an EMBL/GenBank/DDBJ whole genome shotgun (WGS) entry which is preliminary data.</text>
</comment>
<keyword evidence="2 3" id="KW-0560">Oxidoreductase</keyword>
<reference evidence="3 4" key="1">
    <citation type="journal article" date="2020" name="Antonie Van Leeuwenhoek">
        <title>Rhodopirellula heiligendammensis sp. nov., Rhodopirellula pilleata sp. nov., and Rhodopirellula solitaria sp. nov. isolated from natural or artificial marine surfaces in Northern Germany and California, USA, and emended description of the genus Rhodopirellula.</title>
        <authorList>
            <person name="Kallscheuer N."/>
            <person name="Wiegand S."/>
            <person name="Jogler M."/>
            <person name="Boedeker C."/>
            <person name="Peeters S.H."/>
            <person name="Rast P."/>
            <person name="Heuer A."/>
            <person name="Jetten M.S.M."/>
            <person name="Rohde M."/>
            <person name="Jogler C."/>
        </authorList>
    </citation>
    <scope>NUCLEOTIDE SEQUENCE [LARGE SCALE GENOMIC DNA]</scope>
    <source>
        <strain evidence="3 4">Poly21</strain>
    </source>
</reference>
<protein>
    <submittedName>
        <fullName evidence="3">3-oxoacyl-[acyl-carrier-protein] reductase FabG</fullName>
        <ecNumber evidence="3">1.1.1.100</ecNumber>
    </submittedName>
</protein>
<dbReference type="GO" id="GO:0004316">
    <property type="term" value="F:3-oxoacyl-[acyl-carrier-protein] reductase (NADPH) activity"/>
    <property type="evidence" value="ECO:0007669"/>
    <property type="project" value="UniProtKB-EC"/>
</dbReference>
<dbReference type="SUPFAM" id="SSF51735">
    <property type="entry name" value="NAD(P)-binding Rossmann-fold domains"/>
    <property type="match status" value="1"/>
</dbReference>
<dbReference type="EMBL" id="SJPU01000005">
    <property type="protein sequence ID" value="TWU09980.1"/>
    <property type="molecule type" value="Genomic_DNA"/>
</dbReference>
<dbReference type="PRINTS" id="PR00081">
    <property type="entry name" value="GDHRDH"/>
</dbReference>
<dbReference type="GO" id="GO:0048038">
    <property type="term" value="F:quinone binding"/>
    <property type="evidence" value="ECO:0007669"/>
    <property type="project" value="TreeGrafter"/>
</dbReference>
<sequence length="243" mass="25095">MGAYVVLGGTGAVGSALTERLIGSGNHVTISARDSEKARPLQERTGCDVCQATADDSASIAEAVGFAREKHGRLDGAANCIGSILLKPAHLTTDDQWHETLMTNLSSSFFLSRAAAKAMRESGGSIVLVSSVAARYGMANHEAIAAAKAGVEGLTVSLAATYANRGIRVNAVAPGLVKSEMTRSLWESAPIAQASEKMHPLGRLGEPAEVAALMAWLLEPASGWLTGQVIGIDGGLGSIASRR</sequence>
<dbReference type="OrthoDB" id="9803333at2"/>
<organism evidence="3 4">
    <name type="scientific">Allorhodopirellula heiligendammensis</name>
    <dbReference type="NCBI Taxonomy" id="2714739"/>
    <lineage>
        <taxon>Bacteria</taxon>
        <taxon>Pseudomonadati</taxon>
        <taxon>Planctomycetota</taxon>
        <taxon>Planctomycetia</taxon>
        <taxon>Pirellulales</taxon>
        <taxon>Pirellulaceae</taxon>
        <taxon>Allorhodopirellula</taxon>
    </lineage>
</organism>
<dbReference type="PANTHER" id="PTHR42760:SF133">
    <property type="entry name" value="3-OXOACYL-[ACYL-CARRIER-PROTEIN] REDUCTASE"/>
    <property type="match status" value="1"/>
</dbReference>
<name>A0A5C6BDD8_9BACT</name>
<evidence type="ECO:0000256" key="1">
    <source>
        <dbReference type="ARBA" id="ARBA00006484"/>
    </source>
</evidence>
<evidence type="ECO:0000313" key="3">
    <source>
        <dbReference type="EMBL" id="TWU09980.1"/>
    </source>
</evidence>
<dbReference type="Gene3D" id="3.40.50.720">
    <property type="entry name" value="NAD(P)-binding Rossmann-like Domain"/>
    <property type="match status" value="1"/>
</dbReference>
<dbReference type="GO" id="GO:0006633">
    <property type="term" value="P:fatty acid biosynthetic process"/>
    <property type="evidence" value="ECO:0007669"/>
    <property type="project" value="TreeGrafter"/>
</dbReference>
<dbReference type="InterPro" id="IPR036291">
    <property type="entry name" value="NAD(P)-bd_dom_sf"/>
</dbReference>
<dbReference type="CDD" id="cd05233">
    <property type="entry name" value="SDR_c"/>
    <property type="match status" value="1"/>
</dbReference>
<comment type="similarity">
    <text evidence="1">Belongs to the short-chain dehydrogenases/reductases (SDR) family.</text>
</comment>
<dbReference type="InterPro" id="IPR002347">
    <property type="entry name" value="SDR_fam"/>
</dbReference>
<dbReference type="AlphaFoldDB" id="A0A5C6BDD8"/>
<dbReference type="Pfam" id="PF13561">
    <property type="entry name" value="adh_short_C2"/>
    <property type="match status" value="1"/>
</dbReference>
<evidence type="ECO:0000256" key="2">
    <source>
        <dbReference type="ARBA" id="ARBA00023002"/>
    </source>
</evidence>
<gene>
    <name evidence="3" type="primary">fabG_7</name>
    <name evidence="3" type="ORF">Poly21_53110</name>
</gene>
<dbReference type="RefSeq" id="WP_146409767.1">
    <property type="nucleotide sequence ID" value="NZ_SJPU01000005.1"/>
</dbReference>